<reference evidence="2" key="1">
    <citation type="journal article" date="2020" name="Stud. Mycol.">
        <title>101 Dothideomycetes genomes: a test case for predicting lifestyles and emergence of pathogens.</title>
        <authorList>
            <person name="Haridas S."/>
            <person name="Albert R."/>
            <person name="Binder M."/>
            <person name="Bloem J."/>
            <person name="Labutti K."/>
            <person name="Salamov A."/>
            <person name="Andreopoulos B."/>
            <person name="Baker S."/>
            <person name="Barry K."/>
            <person name="Bills G."/>
            <person name="Bluhm B."/>
            <person name="Cannon C."/>
            <person name="Castanera R."/>
            <person name="Culley D."/>
            <person name="Daum C."/>
            <person name="Ezra D."/>
            <person name="Gonzalez J."/>
            <person name="Henrissat B."/>
            <person name="Kuo A."/>
            <person name="Liang C."/>
            <person name="Lipzen A."/>
            <person name="Lutzoni F."/>
            <person name="Magnuson J."/>
            <person name="Mondo S."/>
            <person name="Nolan M."/>
            <person name="Ohm R."/>
            <person name="Pangilinan J."/>
            <person name="Park H.-J."/>
            <person name="Ramirez L."/>
            <person name="Alfaro M."/>
            <person name="Sun H."/>
            <person name="Tritt A."/>
            <person name="Yoshinaga Y."/>
            <person name="Zwiers L.-H."/>
            <person name="Turgeon B."/>
            <person name="Goodwin S."/>
            <person name="Spatafora J."/>
            <person name="Crous P."/>
            <person name="Grigoriev I."/>
        </authorList>
    </citation>
    <scope>NUCLEOTIDE SEQUENCE</scope>
    <source>
        <strain evidence="2">CBS 109.77</strain>
    </source>
</reference>
<feature type="compositionally biased region" description="Low complexity" evidence="1">
    <location>
        <begin position="381"/>
        <end position="390"/>
    </location>
</feature>
<feature type="compositionally biased region" description="Basic and acidic residues" evidence="1">
    <location>
        <begin position="545"/>
        <end position="565"/>
    </location>
</feature>
<sequence length="735" mass="81164">MSRDMSLSDDDMNDLDLSTMDTMLLPNEQIDQIDNFSLDLNLSMLDADVADTLPDYRTYSKTSPLARKQWLQAQEAKYGPIKTWDMRVLGSYARDMEIGNRNEKENERSKGFSALLSPIPHCIRPATYKQHCVDIYTPDGSTLSSGALGSGSDSYEEDGERSLEIAFEARQKKAQDLERPKNDDDGASLPPLSSWRREIKHALSKRSADRASSELATDSTGSKSATSKKENSVKRFLHRFSLKKGPSDSPSPVSTAPSSTEVDGADGRSKRTQPNTPRKEQPASRHEPQSNSLSRIPHSMSTGTRHGIGSNRDDSLQREGQRQRHFSFNDLSTSVQAAAQSPSSSTSSTSSSSPQYCDQPRARSQTYSEPEASPRPHGRSRTYTPTRPSTQLQPVPSSSKHPTVVHNPPPHFRPQRLPPMPTEVHDLFAQIDRDNRDVEAYVPLLPSQLPPTPSPSLGENEGQDQEEGGDTVEGEGEDDELQKMNDLRRACAARLDLVAREAAVQAREQIRRERQRGRKREVDSRGSVDEEEVARSAEQDGEQEVEFKEKERIDSQSEARAHEPEALANGGQEEGQQPESKEHNQQQSEISPSLSSSHHPPPTSSNPNSPTPRLTPSPPPPTTARTSPKCNTATNTPSKIPIPSPYPRSPSHSISPPRPTKTPTQHLARTQSRPTTPPKDDAQANRQGTGWVSERVNRIDAMSPSPSPSLIPVPTRSKSSRSRVAERGAVMKKED</sequence>
<feature type="compositionally biased region" description="Polar residues" evidence="1">
    <location>
        <begin position="391"/>
        <end position="401"/>
    </location>
</feature>
<feature type="compositionally biased region" description="Basic and acidic residues" evidence="1">
    <location>
        <begin position="723"/>
        <end position="735"/>
    </location>
</feature>
<feature type="compositionally biased region" description="Acidic residues" evidence="1">
    <location>
        <begin position="461"/>
        <end position="480"/>
    </location>
</feature>
<protein>
    <submittedName>
        <fullName evidence="2">Uncharacterized protein</fullName>
    </submittedName>
</protein>
<gene>
    <name evidence="2" type="ORF">K505DRAFT_152617</name>
</gene>
<feature type="compositionally biased region" description="Pro residues" evidence="1">
    <location>
        <begin position="407"/>
        <end position="420"/>
    </location>
</feature>
<feature type="compositionally biased region" description="Polar residues" evidence="1">
    <location>
        <begin position="661"/>
        <end position="674"/>
    </location>
</feature>
<feature type="compositionally biased region" description="Basic and acidic residues" evidence="1">
    <location>
        <begin position="195"/>
        <end position="212"/>
    </location>
</feature>
<feature type="compositionally biased region" description="Polar residues" evidence="1">
    <location>
        <begin position="214"/>
        <end position="225"/>
    </location>
</feature>
<keyword evidence="3" id="KW-1185">Reference proteome</keyword>
<dbReference type="AlphaFoldDB" id="A0A6A6XXZ0"/>
<feature type="compositionally biased region" description="Low complexity" evidence="1">
    <location>
        <begin position="247"/>
        <end position="259"/>
    </location>
</feature>
<feature type="compositionally biased region" description="Low complexity" evidence="1">
    <location>
        <begin position="332"/>
        <end position="355"/>
    </location>
</feature>
<feature type="region of interest" description="Disordered" evidence="1">
    <location>
        <begin position="502"/>
        <end position="735"/>
    </location>
</feature>
<feature type="compositionally biased region" description="Basic and acidic residues" evidence="1">
    <location>
        <begin position="520"/>
        <end position="538"/>
    </location>
</feature>
<name>A0A6A6XXZ0_9PLEO</name>
<dbReference type="Proteomes" id="UP000799757">
    <property type="component" value="Unassembled WGS sequence"/>
</dbReference>
<feature type="compositionally biased region" description="Basic and acidic residues" evidence="1">
    <location>
        <begin position="277"/>
        <end position="288"/>
    </location>
</feature>
<proteinExistence type="predicted"/>
<feature type="compositionally biased region" description="Basic and acidic residues" evidence="1">
    <location>
        <begin position="170"/>
        <end position="184"/>
    </location>
</feature>
<accession>A0A6A6XXZ0</accession>
<feature type="compositionally biased region" description="Pro residues" evidence="1">
    <location>
        <begin position="599"/>
        <end position="622"/>
    </location>
</feature>
<feature type="compositionally biased region" description="Polar residues" evidence="1">
    <location>
        <begin position="289"/>
        <end position="304"/>
    </location>
</feature>
<feature type="compositionally biased region" description="Basic and acidic residues" evidence="1">
    <location>
        <begin position="311"/>
        <end position="322"/>
    </location>
</feature>
<feature type="region of interest" description="Disordered" evidence="1">
    <location>
        <begin position="170"/>
        <end position="420"/>
    </location>
</feature>
<evidence type="ECO:0000256" key="1">
    <source>
        <dbReference type="SAM" id="MobiDB-lite"/>
    </source>
</evidence>
<evidence type="ECO:0000313" key="2">
    <source>
        <dbReference type="EMBL" id="KAF2800614.1"/>
    </source>
</evidence>
<feature type="region of interest" description="Disordered" evidence="1">
    <location>
        <begin position="434"/>
        <end position="485"/>
    </location>
</feature>
<organism evidence="2 3">
    <name type="scientific">Melanomma pulvis-pyrius CBS 109.77</name>
    <dbReference type="NCBI Taxonomy" id="1314802"/>
    <lineage>
        <taxon>Eukaryota</taxon>
        <taxon>Fungi</taxon>
        <taxon>Dikarya</taxon>
        <taxon>Ascomycota</taxon>
        <taxon>Pezizomycotina</taxon>
        <taxon>Dothideomycetes</taxon>
        <taxon>Pleosporomycetidae</taxon>
        <taxon>Pleosporales</taxon>
        <taxon>Melanommataceae</taxon>
        <taxon>Melanomma</taxon>
    </lineage>
</organism>
<dbReference type="EMBL" id="MU001745">
    <property type="protein sequence ID" value="KAF2800614.1"/>
    <property type="molecule type" value="Genomic_DNA"/>
</dbReference>
<evidence type="ECO:0000313" key="3">
    <source>
        <dbReference type="Proteomes" id="UP000799757"/>
    </source>
</evidence>